<proteinExistence type="predicted"/>
<dbReference type="CDD" id="cd00093">
    <property type="entry name" value="HTH_XRE"/>
    <property type="match status" value="1"/>
</dbReference>
<dbReference type="SMART" id="SM00530">
    <property type="entry name" value="HTH_XRE"/>
    <property type="match status" value="1"/>
</dbReference>
<dbReference type="KEGG" id="ahg:AHOG_09380"/>
<organism evidence="1 2">
    <name type="scientific">Actinoalloteichus hoggarensis</name>
    <dbReference type="NCBI Taxonomy" id="1470176"/>
    <lineage>
        <taxon>Bacteria</taxon>
        <taxon>Bacillati</taxon>
        <taxon>Actinomycetota</taxon>
        <taxon>Actinomycetes</taxon>
        <taxon>Pseudonocardiales</taxon>
        <taxon>Pseudonocardiaceae</taxon>
        <taxon>Actinoalloteichus</taxon>
    </lineage>
</organism>
<dbReference type="InterPro" id="IPR001387">
    <property type="entry name" value="Cro/C1-type_HTH"/>
</dbReference>
<protein>
    <submittedName>
        <fullName evidence="1">Helix-turn-helix protein</fullName>
    </submittedName>
</protein>
<dbReference type="Pfam" id="PF13560">
    <property type="entry name" value="HTH_31"/>
    <property type="match status" value="1"/>
</dbReference>
<dbReference type="InterPro" id="IPR043917">
    <property type="entry name" value="DUF5753"/>
</dbReference>
<name>A0A221W1B3_9PSEU</name>
<dbReference type="InterPro" id="IPR010982">
    <property type="entry name" value="Lambda_DNA-bd_dom_sf"/>
</dbReference>
<accession>A0A221W1B3</accession>
<dbReference type="GO" id="GO:0003677">
    <property type="term" value="F:DNA binding"/>
    <property type="evidence" value="ECO:0007669"/>
    <property type="project" value="InterPro"/>
</dbReference>
<evidence type="ECO:0000313" key="2">
    <source>
        <dbReference type="Proteomes" id="UP000204221"/>
    </source>
</evidence>
<dbReference type="AlphaFoldDB" id="A0A221W1B3"/>
<keyword evidence="2" id="KW-1185">Reference proteome</keyword>
<reference evidence="1 2" key="1">
    <citation type="submission" date="2017-07" db="EMBL/GenBank/DDBJ databases">
        <title>Complete genome sequence of Actinoalloteichus hoggarensis DSM 45943, type strain of Actinoalloteichus hoggarensis.</title>
        <authorList>
            <person name="Ruckert C."/>
            <person name="Nouioui I."/>
            <person name="Willmese J."/>
            <person name="van Wezel G."/>
            <person name="Klenk H.-P."/>
            <person name="Kalinowski J."/>
            <person name="Zotchev S.B."/>
        </authorList>
    </citation>
    <scope>NUCLEOTIDE SEQUENCE [LARGE SCALE GENOMIC DNA]</scope>
    <source>
        <strain evidence="1 2">DSM 45943</strain>
    </source>
</reference>
<dbReference type="PROSITE" id="PS50943">
    <property type="entry name" value="HTH_CROC1"/>
    <property type="match status" value="1"/>
</dbReference>
<sequence>MAGTHRSPRALALAAALREARAATGLTQRGLAERIGAPHSRITRYESGSRVPKENEVATILGALGTEPVLRTHILEIARDVDRETWSEVTQMGTPTQLDTLTQYERSATALTDISTVLIPGLLQTPGYARTIMSSAQDAIPAGDVERRVLYRLGRQRILDGPSAPQFTAVIDETALIRRVGGAAVMAEQLDHIAWMTTKPNVSVRIVGLDVSYHHAMVAGWFVIEFADAAPVVQLEHFNTGTFVHARATTRSFLDARDSVLSVAMSPEESTQLIATHAEHHRRGDELYDRT</sequence>
<dbReference type="Pfam" id="PF19054">
    <property type="entry name" value="DUF5753"/>
    <property type="match status" value="1"/>
</dbReference>
<dbReference type="SUPFAM" id="SSF47413">
    <property type="entry name" value="lambda repressor-like DNA-binding domains"/>
    <property type="match status" value="1"/>
</dbReference>
<evidence type="ECO:0000313" key="1">
    <source>
        <dbReference type="EMBL" id="ASO19520.1"/>
    </source>
</evidence>
<gene>
    <name evidence="1" type="ORF">AHOG_09380</name>
</gene>
<dbReference type="Gene3D" id="1.10.260.40">
    <property type="entry name" value="lambda repressor-like DNA-binding domains"/>
    <property type="match status" value="1"/>
</dbReference>
<dbReference type="OrthoDB" id="3672921at2"/>
<dbReference type="Proteomes" id="UP000204221">
    <property type="component" value="Chromosome"/>
</dbReference>
<dbReference type="RefSeq" id="WP_093941011.1">
    <property type="nucleotide sequence ID" value="NZ_CP022521.1"/>
</dbReference>
<dbReference type="EMBL" id="CP022521">
    <property type="protein sequence ID" value="ASO19520.1"/>
    <property type="molecule type" value="Genomic_DNA"/>
</dbReference>